<feature type="compositionally biased region" description="Basic residues" evidence="11">
    <location>
        <begin position="339"/>
        <end position="356"/>
    </location>
</feature>
<dbReference type="EMBL" id="FXTB01000004">
    <property type="protein sequence ID" value="SMO67080.1"/>
    <property type="molecule type" value="Genomic_DNA"/>
</dbReference>
<dbReference type="CDD" id="cd01854">
    <property type="entry name" value="YjeQ_EngC"/>
    <property type="match status" value="1"/>
</dbReference>
<feature type="domain" description="EngC GTPase" evidence="12">
    <location>
        <begin position="114"/>
        <end position="263"/>
    </location>
</feature>
<evidence type="ECO:0000313" key="15">
    <source>
        <dbReference type="Proteomes" id="UP000319040"/>
    </source>
</evidence>
<dbReference type="InterPro" id="IPR012340">
    <property type="entry name" value="NA-bd_OB-fold"/>
</dbReference>
<organism evidence="14 15">
    <name type="scientific">Saccharicrinis carchari</name>
    <dbReference type="NCBI Taxonomy" id="1168039"/>
    <lineage>
        <taxon>Bacteria</taxon>
        <taxon>Pseudomonadati</taxon>
        <taxon>Bacteroidota</taxon>
        <taxon>Bacteroidia</taxon>
        <taxon>Marinilabiliales</taxon>
        <taxon>Marinilabiliaceae</taxon>
        <taxon>Saccharicrinis</taxon>
    </lineage>
</organism>
<evidence type="ECO:0000313" key="14">
    <source>
        <dbReference type="EMBL" id="SMO67080.1"/>
    </source>
</evidence>
<feature type="binding site" evidence="10">
    <location>
        <position position="293"/>
    </location>
    <ligand>
        <name>Zn(2+)</name>
        <dbReference type="ChEBI" id="CHEBI:29105"/>
    </ligand>
</feature>
<dbReference type="SUPFAM" id="SSF52540">
    <property type="entry name" value="P-loop containing nucleoside triphosphate hydrolases"/>
    <property type="match status" value="1"/>
</dbReference>
<evidence type="ECO:0000256" key="10">
    <source>
        <dbReference type="HAMAP-Rule" id="MF_01820"/>
    </source>
</evidence>
<sequence length="356" mass="40026">MTDKKYIISLESLGFGPEFEVFKAEIGEQNLARVIAEHKERYIVKNENGEYIAEVIGNLRFSAHSRFDFPSVGDWVSISVYEGGKAFIHRIANRKNALKRQAVGKDGEEQIIAANINYAFVVEAVNRDFNINRFQRFLTICYEADIEPILILNKIDLIGKDKLSELSKLISSRIPNVDLITTSCYDSSGISALREAIQIGKTYCFLGSSGVGKSTLVNRLSGAVMMQTNSVSETSDRGKHTTSHRHLVVLKEGGLLIDNPGMREVGIANAQMGLESSFQHITRLSETCHFKDCAHRHEKGCAVLKALENGEIGKDNYQNYLKMQRETEHFEASELDRKQKGKKLSKLIKHVNNRRT</sequence>
<evidence type="ECO:0000256" key="5">
    <source>
        <dbReference type="ARBA" id="ARBA00022741"/>
    </source>
</evidence>
<evidence type="ECO:0000256" key="4">
    <source>
        <dbReference type="ARBA" id="ARBA00022730"/>
    </source>
</evidence>
<accession>A0A521D859</accession>
<evidence type="ECO:0000256" key="3">
    <source>
        <dbReference type="ARBA" id="ARBA00022723"/>
    </source>
</evidence>
<dbReference type="PANTHER" id="PTHR32120:SF10">
    <property type="entry name" value="SMALL RIBOSOMAL SUBUNIT BIOGENESIS GTPASE RSGA"/>
    <property type="match status" value="1"/>
</dbReference>
<evidence type="ECO:0000259" key="13">
    <source>
        <dbReference type="PROSITE" id="PS51721"/>
    </source>
</evidence>
<dbReference type="GO" id="GO:0019843">
    <property type="term" value="F:rRNA binding"/>
    <property type="evidence" value="ECO:0007669"/>
    <property type="project" value="UniProtKB-KW"/>
</dbReference>
<evidence type="ECO:0000256" key="1">
    <source>
        <dbReference type="ARBA" id="ARBA00022490"/>
    </source>
</evidence>
<dbReference type="PROSITE" id="PS50936">
    <property type="entry name" value="ENGC_GTPASE"/>
    <property type="match status" value="1"/>
</dbReference>
<keyword evidence="5 10" id="KW-0547">Nucleotide-binding</keyword>
<keyword evidence="9 10" id="KW-0342">GTP-binding</keyword>
<dbReference type="GO" id="GO:0046872">
    <property type="term" value="F:metal ion binding"/>
    <property type="evidence" value="ECO:0007669"/>
    <property type="project" value="UniProtKB-KW"/>
</dbReference>
<dbReference type="RefSeq" id="WP_221929402.1">
    <property type="nucleotide sequence ID" value="NZ_FXTB01000004.1"/>
</dbReference>
<keyword evidence="4 10" id="KW-0699">rRNA-binding</keyword>
<feature type="domain" description="CP-type G" evidence="13">
    <location>
        <begin position="108"/>
        <end position="265"/>
    </location>
</feature>
<comment type="cofactor">
    <cofactor evidence="10">
        <name>Zn(2+)</name>
        <dbReference type="ChEBI" id="CHEBI:29105"/>
    </cofactor>
    <text evidence="10">Binds 1 zinc ion per subunit.</text>
</comment>
<keyword evidence="1 10" id="KW-0963">Cytoplasm</keyword>
<dbReference type="HAMAP" id="MF_01820">
    <property type="entry name" value="GTPase_RsgA"/>
    <property type="match status" value="1"/>
</dbReference>
<feature type="binding site" evidence="10">
    <location>
        <position position="301"/>
    </location>
    <ligand>
        <name>Zn(2+)</name>
        <dbReference type="ChEBI" id="CHEBI:29105"/>
    </ligand>
</feature>
<keyword evidence="15" id="KW-1185">Reference proteome</keyword>
<reference evidence="14 15" key="1">
    <citation type="submission" date="2017-05" db="EMBL/GenBank/DDBJ databases">
        <authorList>
            <person name="Varghese N."/>
            <person name="Submissions S."/>
        </authorList>
    </citation>
    <scope>NUCLEOTIDE SEQUENCE [LARGE SCALE GENOMIC DNA]</scope>
    <source>
        <strain evidence="14 15">DSM 27040</strain>
    </source>
</reference>
<evidence type="ECO:0000256" key="9">
    <source>
        <dbReference type="ARBA" id="ARBA00023134"/>
    </source>
</evidence>
<dbReference type="Proteomes" id="UP000319040">
    <property type="component" value="Unassembled WGS sequence"/>
</dbReference>
<feature type="binding site" evidence="10">
    <location>
        <begin position="153"/>
        <end position="156"/>
    </location>
    <ligand>
        <name>GTP</name>
        <dbReference type="ChEBI" id="CHEBI:37565"/>
    </ligand>
</feature>
<evidence type="ECO:0000259" key="12">
    <source>
        <dbReference type="PROSITE" id="PS50936"/>
    </source>
</evidence>
<evidence type="ECO:0000256" key="2">
    <source>
        <dbReference type="ARBA" id="ARBA00022517"/>
    </source>
</evidence>
<dbReference type="Gene3D" id="3.40.50.300">
    <property type="entry name" value="P-loop containing nucleotide triphosphate hydrolases"/>
    <property type="match status" value="1"/>
</dbReference>
<dbReference type="PROSITE" id="PS51721">
    <property type="entry name" value="G_CP"/>
    <property type="match status" value="1"/>
</dbReference>
<comment type="subcellular location">
    <subcellularLocation>
        <location evidence="10">Cytoplasm</location>
    </subcellularLocation>
</comment>
<proteinExistence type="inferred from homology"/>
<keyword evidence="7 10" id="KW-0862">Zinc</keyword>
<comment type="function">
    <text evidence="10">One of several proteins that assist in the late maturation steps of the functional core of the 30S ribosomal subunit. Helps release RbfA from mature subunits. May play a role in the assembly of ribosomal proteins into the subunit. Circularly permuted GTPase that catalyzes slow GTP hydrolysis, GTPase activity is stimulated by the 30S ribosomal subunit.</text>
</comment>
<keyword evidence="8 10" id="KW-0694">RNA-binding</keyword>
<dbReference type="EC" id="3.6.1.-" evidence="10"/>
<dbReference type="GO" id="GO:0003924">
    <property type="term" value="F:GTPase activity"/>
    <property type="evidence" value="ECO:0007669"/>
    <property type="project" value="UniProtKB-UniRule"/>
</dbReference>
<keyword evidence="3 10" id="KW-0479">Metal-binding</keyword>
<dbReference type="Pfam" id="PF03193">
    <property type="entry name" value="RsgA_GTPase"/>
    <property type="match status" value="1"/>
</dbReference>
<feature type="binding site" evidence="10">
    <location>
        <position position="295"/>
    </location>
    <ligand>
        <name>Zn(2+)</name>
        <dbReference type="ChEBI" id="CHEBI:29105"/>
    </ligand>
</feature>
<comment type="similarity">
    <text evidence="10">Belongs to the TRAFAC class YlqF/YawG GTPase family. RsgA subfamily.</text>
</comment>
<dbReference type="SUPFAM" id="SSF50249">
    <property type="entry name" value="Nucleic acid-binding proteins"/>
    <property type="match status" value="1"/>
</dbReference>
<dbReference type="GO" id="GO:0042274">
    <property type="term" value="P:ribosomal small subunit biogenesis"/>
    <property type="evidence" value="ECO:0007669"/>
    <property type="project" value="UniProtKB-UniRule"/>
</dbReference>
<dbReference type="InterPro" id="IPR030378">
    <property type="entry name" value="G_CP_dom"/>
</dbReference>
<name>A0A521D859_SACCC</name>
<keyword evidence="6 10" id="KW-0378">Hydrolase</keyword>
<dbReference type="NCBIfam" id="TIGR00157">
    <property type="entry name" value="ribosome small subunit-dependent GTPase A"/>
    <property type="match status" value="1"/>
</dbReference>
<dbReference type="InterPro" id="IPR010914">
    <property type="entry name" value="RsgA_GTPase_dom"/>
</dbReference>
<gene>
    <name evidence="10" type="primary">rsgA</name>
    <name evidence="14" type="ORF">SAMN06265379_104283</name>
</gene>
<dbReference type="InterPro" id="IPR027417">
    <property type="entry name" value="P-loop_NTPase"/>
</dbReference>
<evidence type="ECO:0000256" key="8">
    <source>
        <dbReference type="ARBA" id="ARBA00022884"/>
    </source>
</evidence>
<comment type="subunit">
    <text evidence="10">Monomer. Associates with 30S ribosomal subunit, binds 16S rRNA.</text>
</comment>
<feature type="region of interest" description="Disordered" evidence="11">
    <location>
        <begin position="332"/>
        <end position="356"/>
    </location>
</feature>
<feature type="binding site" evidence="10">
    <location>
        <begin position="207"/>
        <end position="215"/>
    </location>
    <ligand>
        <name>GTP</name>
        <dbReference type="ChEBI" id="CHEBI:37565"/>
    </ligand>
</feature>
<evidence type="ECO:0000256" key="7">
    <source>
        <dbReference type="ARBA" id="ARBA00022833"/>
    </source>
</evidence>
<dbReference type="InterPro" id="IPR004881">
    <property type="entry name" value="Ribosome_biogen_GTPase_RsgA"/>
</dbReference>
<dbReference type="AlphaFoldDB" id="A0A521D859"/>
<evidence type="ECO:0000256" key="11">
    <source>
        <dbReference type="SAM" id="MobiDB-lite"/>
    </source>
</evidence>
<dbReference type="Gene3D" id="1.10.40.50">
    <property type="entry name" value="Probable gtpase engc, domain 3"/>
    <property type="match status" value="1"/>
</dbReference>
<keyword evidence="2 10" id="KW-0690">Ribosome biogenesis</keyword>
<protein>
    <recommendedName>
        <fullName evidence="10">Small ribosomal subunit biogenesis GTPase RsgA</fullName>
        <ecNumber evidence="10">3.6.1.-</ecNumber>
    </recommendedName>
</protein>
<feature type="binding site" evidence="10">
    <location>
        <position position="288"/>
    </location>
    <ligand>
        <name>Zn(2+)</name>
        <dbReference type="ChEBI" id="CHEBI:29105"/>
    </ligand>
</feature>
<dbReference type="GO" id="GO:0005737">
    <property type="term" value="C:cytoplasm"/>
    <property type="evidence" value="ECO:0007669"/>
    <property type="project" value="UniProtKB-SubCell"/>
</dbReference>
<dbReference type="PANTHER" id="PTHR32120">
    <property type="entry name" value="SMALL RIBOSOMAL SUBUNIT BIOGENESIS GTPASE RSGA"/>
    <property type="match status" value="1"/>
</dbReference>
<evidence type="ECO:0000256" key="6">
    <source>
        <dbReference type="ARBA" id="ARBA00022801"/>
    </source>
</evidence>
<dbReference type="GO" id="GO:0005525">
    <property type="term" value="F:GTP binding"/>
    <property type="evidence" value="ECO:0007669"/>
    <property type="project" value="UniProtKB-UniRule"/>
</dbReference>